<reference evidence="1 2" key="1">
    <citation type="submission" date="2019-03" db="EMBL/GenBank/DDBJ databases">
        <title>Genomic Encyclopedia of Type Strains, Phase IV (KMG-IV): sequencing the most valuable type-strain genomes for metagenomic binning, comparative biology and taxonomic classification.</title>
        <authorList>
            <person name="Goeker M."/>
        </authorList>
    </citation>
    <scope>NUCLEOTIDE SEQUENCE [LARGE SCALE GENOMIC DNA]</scope>
    <source>
        <strain evidence="1 2">DSM 25287</strain>
    </source>
</reference>
<sequence>MNANDTNTFGADARLIALDWGTSSLRAWLLGGGGAVLDTCAAPLGVQQVPEGDFAGVYARLTAAWRTAAPGLPALAAGMIGSAQGWREAPYQVCPADAGALGTGLIEVDTGCGGRLHIVPGLRVEAALPDVMRGEETQILGALAVEPALAANARLVLPGTHSKWVTVRDGRIERFATYMTGELFAVLRAHSILGRPAREAGATGDAAAFARGVATVRDAADGLFPLLFSARTLVLRGALDAAHSLDYLSGLLIGEELRCALAGAATPAPVLIGDPALCERYLRALALFGVTDARSLDNTAPAGLWRIAVAAGLVTDTPAAEPAQC</sequence>
<evidence type="ECO:0000313" key="1">
    <source>
        <dbReference type="EMBL" id="TCO79628.1"/>
    </source>
</evidence>
<keyword evidence="1" id="KW-0808">Transferase</keyword>
<accession>A0A4R2LA24</accession>
<keyword evidence="2" id="KW-1185">Reference proteome</keyword>
<dbReference type="GO" id="GO:0034194">
    <property type="term" value="P:D-galactonate catabolic process"/>
    <property type="evidence" value="ECO:0007669"/>
    <property type="project" value="InterPro"/>
</dbReference>
<dbReference type="EMBL" id="SLWY01000018">
    <property type="protein sequence ID" value="TCO79628.1"/>
    <property type="molecule type" value="Genomic_DNA"/>
</dbReference>
<evidence type="ECO:0000313" key="2">
    <source>
        <dbReference type="Proteomes" id="UP000295765"/>
    </source>
</evidence>
<dbReference type="GO" id="GO:0008671">
    <property type="term" value="F:2-dehydro-3-deoxygalactonokinase activity"/>
    <property type="evidence" value="ECO:0007669"/>
    <property type="project" value="InterPro"/>
</dbReference>
<organism evidence="1 2">
    <name type="scientific">Plasticicumulans lactativorans</name>
    <dbReference type="NCBI Taxonomy" id="1133106"/>
    <lineage>
        <taxon>Bacteria</taxon>
        <taxon>Pseudomonadati</taxon>
        <taxon>Pseudomonadota</taxon>
        <taxon>Gammaproteobacteria</taxon>
        <taxon>Candidatus Competibacteraceae</taxon>
        <taxon>Plasticicumulans</taxon>
    </lineage>
</organism>
<dbReference type="Pfam" id="PF05035">
    <property type="entry name" value="DGOK"/>
    <property type="match status" value="1"/>
</dbReference>
<dbReference type="AlphaFoldDB" id="A0A4R2LA24"/>
<dbReference type="InterPro" id="IPR042257">
    <property type="entry name" value="DGOK_C"/>
</dbReference>
<protein>
    <submittedName>
        <fullName evidence="1">2-keto-3-deoxygalactonate kinase</fullName>
    </submittedName>
</protein>
<comment type="caution">
    <text evidence="1">The sequence shown here is derived from an EMBL/GenBank/DDBJ whole genome shotgun (WGS) entry which is preliminary data.</text>
</comment>
<dbReference type="Gene3D" id="3.30.420.310">
    <property type="entry name" value="2-keto-3-deoxy-galactonokinase, C-terminal domain"/>
    <property type="match status" value="1"/>
</dbReference>
<dbReference type="OrthoDB" id="256574at2"/>
<dbReference type="InterPro" id="IPR007729">
    <property type="entry name" value="DGOK"/>
</dbReference>
<dbReference type="InterPro" id="IPR042258">
    <property type="entry name" value="DGOK_N"/>
</dbReference>
<proteinExistence type="predicted"/>
<keyword evidence="1" id="KW-0418">Kinase</keyword>
<gene>
    <name evidence="1" type="ORF">EV699_11812</name>
</gene>
<dbReference type="RefSeq" id="WP_132544469.1">
    <property type="nucleotide sequence ID" value="NZ_SLWY01000018.1"/>
</dbReference>
<name>A0A4R2LA24_9GAMM</name>
<dbReference type="Gene3D" id="3.30.420.300">
    <property type="entry name" value="2-keto-3-deoxy-galactonokinase, substrate binding domain"/>
    <property type="match status" value="1"/>
</dbReference>
<dbReference type="CDD" id="cd24012">
    <property type="entry name" value="ASKHA_NBD_KDGal-kinase"/>
    <property type="match status" value="1"/>
</dbReference>
<dbReference type="Proteomes" id="UP000295765">
    <property type="component" value="Unassembled WGS sequence"/>
</dbReference>